<dbReference type="KEGG" id="dzi:111279566"/>
<keyword evidence="1" id="KW-0472">Membrane</keyword>
<accession>A0A6P5X3H6</accession>
<dbReference type="Pfam" id="PF03140">
    <property type="entry name" value="DUF247"/>
    <property type="match status" value="2"/>
</dbReference>
<protein>
    <submittedName>
        <fullName evidence="3">UPF0481 protein At3g47200-like</fullName>
    </submittedName>
</protein>
<evidence type="ECO:0000256" key="1">
    <source>
        <dbReference type="SAM" id="Phobius"/>
    </source>
</evidence>
<dbReference type="Proteomes" id="UP000515121">
    <property type="component" value="Unplaced"/>
</dbReference>
<feature type="transmembrane region" description="Helical" evidence="1">
    <location>
        <begin position="346"/>
        <end position="372"/>
    </location>
</feature>
<keyword evidence="2" id="KW-1185">Reference proteome</keyword>
<proteinExistence type="predicted"/>
<dbReference type="InterPro" id="IPR004158">
    <property type="entry name" value="DUF247_pln"/>
</dbReference>
<keyword evidence="1" id="KW-1133">Transmembrane helix</keyword>
<dbReference type="PANTHER" id="PTHR31170:SF17">
    <property type="match status" value="1"/>
</dbReference>
<evidence type="ECO:0000313" key="2">
    <source>
        <dbReference type="Proteomes" id="UP000515121"/>
    </source>
</evidence>
<dbReference type="RefSeq" id="XP_022722247.1">
    <property type="nucleotide sequence ID" value="XM_022866512.1"/>
</dbReference>
<organism evidence="2 3">
    <name type="scientific">Durio zibethinus</name>
    <name type="common">Durian</name>
    <dbReference type="NCBI Taxonomy" id="66656"/>
    <lineage>
        <taxon>Eukaryota</taxon>
        <taxon>Viridiplantae</taxon>
        <taxon>Streptophyta</taxon>
        <taxon>Embryophyta</taxon>
        <taxon>Tracheophyta</taxon>
        <taxon>Spermatophyta</taxon>
        <taxon>Magnoliopsida</taxon>
        <taxon>eudicotyledons</taxon>
        <taxon>Gunneridae</taxon>
        <taxon>Pentapetalae</taxon>
        <taxon>rosids</taxon>
        <taxon>malvids</taxon>
        <taxon>Malvales</taxon>
        <taxon>Malvaceae</taxon>
        <taxon>Helicteroideae</taxon>
        <taxon>Durio</taxon>
    </lineage>
</organism>
<dbReference type="OrthoDB" id="672127at2759"/>
<sequence length="374" mass="43093">MADDVVSINITETITRTRLSPIQPERSICKVPNYLRKVDETAYEPLQLAIGPYHRGMFHLEAMEELKFRFLQKLLEEREEINDVSKYVKAMRELETKALNCYADPANLESDGFFKVDGLCFSLRRDLLLLENQIPFFVVLELLGIIGISDKKDFTRKILGFLEFTLPDLRLLKVGVKSIGEIRHLLDLIHEYWRPSPVEIEARRNIEETDTRLTRCATELKEAGIKFKKVKGESLFDIKFEKGTLKIPTLNIDDDTNYLLRNLIALEQLFPAEIYVETLTHYGIVDNLLGDNEAAATMFNRLGDSINYSSLTYSYREVPDKVNAYCRRRRNKWLANLNHNYFNSPWALISVLAATVILLLTLMQTIFSGIALST</sequence>
<evidence type="ECO:0000313" key="3">
    <source>
        <dbReference type="RefSeq" id="XP_022722247.1"/>
    </source>
</evidence>
<reference evidence="3" key="1">
    <citation type="submission" date="2025-08" db="UniProtKB">
        <authorList>
            <consortium name="RefSeq"/>
        </authorList>
    </citation>
    <scope>IDENTIFICATION</scope>
    <source>
        <tissue evidence="3">Fruit stalk</tissue>
    </source>
</reference>
<dbReference type="PANTHER" id="PTHR31170">
    <property type="entry name" value="BNAC04G53230D PROTEIN"/>
    <property type="match status" value="1"/>
</dbReference>
<dbReference type="GeneID" id="111279566"/>
<name>A0A6P5X3H6_DURZI</name>
<gene>
    <name evidence="3" type="primary">LOC111279566</name>
</gene>
<dbReference type="AlphaFoldDB" id="A0A6P5X3H6"/>
<keyword evidence="1" id="KW-0812">Transmembrane</keyword>